<dbReference type="PANTHER" id="PTHR13774">
    <property type="entry name" value="PHENAZINE BIOSYNTHESIS PROTEIN"/>
    <property type="match status" value="1"/>
</dbReference>
<proteinExistence type="inferred from homology"/>
<gene>
    <name evidence="4" type="ORF">FHS18_002068</name>
</gene>
<evidence type="ECO:0000313" key="4">
    <source>
        <dbReference type="EMBL" id="MBB3110005.1"/>
    </source>
</evidence>
<dbReference type="InterPro" id="IPR003719">
    <property type="entry name" value="Phenazine_PhzF-like"/>
</dbReference>
<evidence type="ECO:0000313" key="5">
    <source>
        <dbReference type="Proteomes" id="UP000570361"/>
    </source>
</evidence>
<dbReference type="Proteomes" id="UP000570361">
    <property type="component" value="Unassembled WGS sequence"/>
</dbReference>
<dbReference type="AlphaFoldDB" id="A0A7W5FM78"/>
<dbReference type="PANTHER" id="PTHR13774:SF17">
    <property type="entry name" value="PHENAZINE BIOSYNTHESIS-LIKE DOMAIN-CONTAINING PROTEIN"/>
    <property type="match status" value="1"/>
</dbReference>
<dbReference type="NCBIfam" id="TIGR00654">
    <property type="entry name" value="PhzF_family"/>
    <property type="match status" value="1"/>
</dbReference>
<dbReference type="SUPFAM" id="SSF54506">
    <property type="entry name" value="Diaminopimelate epimerase-like"/>
    <property type="match status" value="1"/>
</dbReference>
<organism evidence="4 5">
    <name type="scientific">Paenibacillus phyllosphaerae</name>
    <dbReference type="NCBI Taxonomy" id="274593"/>
    <lineage>
        <taxon>Bacteria</taxon>
        <taxon>Bacillati</taxon>
        <taxon>Bacillota</taxon>
        <taxon>Bacilli</taxon>
        <taxon>Bacillales</taxon>
        <taxon>Paenibacillaceae</taxon>
        <taxon>Paenibacillus</taxon>
    </lineage>
</organism>
<dbReference type="Pfam" id="PF02567">
    <property type="entry name" value="PhzC-PhzF"/>
    <property type="match status" value="1"/>
</dbReference>
<keyword evidence="2" id="KW-0413">Isomerase</keyword>
<name>A0A7W5FM78_9BACL</name>
<comment type="caution">
    <text evidence="4">The sequence shown here is derived from an EMBL/GenBank/DDBJ whole genome shotgun (WGS) entry which is preliminary data.</text>
</comment>
<sequence>MSALMAIIDAFASDPFKGNPAAVCLLEEERPDDWMQAVAQEMNLSETAFLVKREDGYSLRWFTPSTEVDLCGHATLASAHFVWEHGLLDRQVEGRFHTRSGLLTARYSDEGITLHFPIERGEPAVAPEELIQALGLIPRYVSLSRMGYMVEVDSETTVRTLVPDLALIAQLPVQAVIVTSRGASQLGSPYDFVSRVFLPSIGIDEDPVTGSAHCLLASYWEKRLRKNEFLAYQASPRGGELRVRVDGENVTLLGQAVTIMSGRLRI</sequence>
<dbReference type="GO" id="GO:0016853">
    <property type="term" value="F:isomerase activity"/>
    <property type="evidence" value="ECO:0007669"/>
    <property type="project" value="UniProtKB-KW"/>
</dbReference>
<feature type="active site" evidence="3">
    <location>
        <position position="46"/>
    </location>
</feature>
<protein>
    <submittedName>
        <fullName evidence="4">PhzF family phenazine biosynthesis protein</fullName>
    </submittedName>
</protein>
<keyword evidence="5" id="KW-1185">Reference proteome</keyword>
<reference evidence="4 5" key="1">
    <citation type="submission" date="2020-08" db="EMBL/GenBank/DDBJ databases">
        <title>Genomic Encyclopedia of Type Strains, Phase III (KMG-III): the genomes of soil and plant-associated and newly described type strains.</title>
        <authorList>
            <person name="Whitman W."/>
        </authorList>
    </citation>
    <scope>NUCLEOTIDE SEQUENCE [LARGE SCALE GENOMIC DNA]</scope>
    <source>
        <strain evidence="4 5">CECT 5862</strain>
    </source>
</reference>
<dbReference type="RefSeq" id="WP_183599596.1">
    <property type="nucleotide sequence ID" value="NZ_JACHXK010000003.1"/>
</dbReference>
<evidence type="ECO:0000256" key="3">
    <source>
        <dbReference type="PIRSR" id="PIRSR016184-1"/>
    </source>
</evidence>
<dbReference type="GO" id="GO:0005737">
    <property type="term" value="C:cytoplasm"/>
    <property type="evidence" value="ECO:0007669"/>
    <property type="project" value="TreeGrafter"/>
</dbReference>
<dbReference type="EMBL" id="JACHXK010000003">
    <property type="protein sequence ID" value="MBB3110005.1"/>
    <property type="molecule type" value="Genomic_DNA"/>
</dbReference>
<evidence type="ECO:0000256" key="1">
    <source>
        <dbReference type="ARBA" id="ARBA00008270"/>
    </source>
</evidence>
<accession>A0A7W5FM78</accession>
<dbReference type="PIRSF" id="PIRSF016184">
    <property type="entry name" value="PhzC_PhzF"/>
    <property type="match status" value="1"/>
</dbReference>
<comment type="similarity">
    <text evidence="1">Belongs to the PhzF family.</text>
</comment>
<evidence type="ECO:0000256" key="2">
    <source>
        <dbReference type="ARBA" id="ARBA00023235"/>
    </source>
</evidence>
<dbReference type="Gene3D" id="3.10.310.10">
    <property type="entry name" value="Diaminopimelate Epimerase, Chain A, domain 1"/>
    <property type="match status" value="2"/>
</dbReference>